<evidence type="ECO:0000256" key="9">
    <source>
        <dbReference type="SAM" id="SignalP"/>
    </source>
</evidence>
<protein>
    <submittedName>
        <fullName evidence="11">CD200 receptor 1</fullName>
    </submittedName>
</protein>
<dbReference type="Proteomes" id="UP000261660">
    <property type="component" value="Unplaced"/>
</dbReference>
<dbReference type="GO" id="GO:0016020">
    <property type="term" value="C:membrane"/>
    <property type="evidence" value="ECO:0007669"/>
    <property type="project" value="UniProtKB-SubCell"/>
</dbReference>
<dbReference type="GO" id="GO:0038023">
    <property type="term" value="F:signaling receptor activity"/>
    <property type="evidence" value="ECO:0007669"/>
    <property type="project" value="InterPro"/>
</dbReference>
<keyword evidence="5 8" id="KW-0472">Membrane</keyword>
<evidence type="ECO:0000256" key="3">
    <source>
        <dbReference type="ARBA" id="ARBA00022692"/>
    </source>
</evidence>
<evidence type="ECO:0000256" key="8">
    <source>
        <dbReference type="SAM" id="Phobius"/>
    </source>
</evidence>
<dbReference type="Pfam" id="PF07686">
    <property type="entry name" value="V-set"/>
    <property type="match status" value="1"/>
</dbReference>
<evidence type="ECO:0000256" key="1">
    <source>
        <dbReference type="ARBA" id="ARBA00004167"/>
    </source>
</evidence>
<reference evidence="11" key="2">
    <citation type="submission" date="2025-09" db="UniProtKB">
        <authorList>
            <consortium name="Ensembl"/>
        </authorList>
    </citation>
    <scope>IDENTIFICATION</scope>
</reference>
<evidence type="ECO:0000256" key="7">
    <source>
        <dbReference type="ARBA" id="ARBA00023180"/>
    </source>
</evidence>
<dbReference type="InterPro" id="IPR013783">
    <property type="entry name" value="Ig-like_fold"/>
</dbReference>
<proteinExistence type="inferred from homology"/>
<name>A0A3Q3EB58_9LABR</name>
<dbReference type="PANTHER" id="PTHR21462:SF2">
    <property type="entry name" value="CELL SURFACE GLYCOPROTEIN CD200 RECEPTOR 2"/>
    <property type="match status" value="1"/>
</dbReference>
<dbReference type="PROSITE" id="PS50835">
    <property type="entry name" value="IG_LIKE"/>
    <property type="match status" value="2"/>
</dbReference>
<dbReference type="GeneTree" id="ENSGT00730000112894"/>
<evidence type="ECO:0000256" key="6">
    <source>
        <dbReference type="ARBA" id="ARBA00023157"/>
    </source>
</evidence>
<dbReference type="InterPro" id="IPR007110">
    <property type="entry name" value="Ig-like_dom"/>
</dbReference>
<keyword evidence="4 8" id="KW-1133">Transmembrane helix</keyword>
<reference evidence="11" key="1">
    <citation type="submission" date="2025-08" db="UniProtKB">
        <authorList>
            <consortium name="Ensembl"/>
        </authorList>
    </citation>
    <scope>IDENTIFICATION</scope>
</reference>
<keyword evidence="6" id="KW-1015">Disulfide bond</keyword>
<dbReference type="InterPro" id="IPR036179">
    <property type="entry name" value="Ig-like_dom_sf"/>
</dbReference>
<accession>A0A3Q3EB58</accession>
<dbReference type="InParanoid" id="A0A3Q3EB58"/>
<evidence type="ECO:0000259" key="10">
    <source>
        <dbReference type="PROSITE" id="PS50835"/>
    </source>
</evidence>
<evidence type="ECO:0000256" key="5">
    <source>
        <dbReference type="ARBA" id="ARBA00023136"/>
    </source>
</evidence>
<dbReference type="Gene3D" id="2.60.40.10">
    <property type="entry name" value="Immunoglobulins"/>
    <property type="match status" value="2"/>
</dbReference>
<sequence>MAYMMWIYVVVILILSEAWGKVPGSNQNTSVITSTSPPKVHVYRNALFNQGRDVNLTCSERTWNETFYIIWEIKLKNKICKISFNSDGGSEDSCNDGKSLRNTSSSQSYLHISKFSNNDVGVYKCQSPYRGGTVDVIINVNTTVCPTVTMRVKHEDNKTVAVCKAERGYPAANISWNFAGNWSVDPVSTEDGLLTVESRLLLPEGTDAENINCVVRHPCWEGEKPFSLNHIQGNVPWLLILTVMIITMLVAGLLFIAQKKLRMLRQCQQSDPSSSKSSPTEDVEEVQPYASYVQRVNSIYNSSADLFT</sequence>
<dbReference type="InterPro" id="IPR013106">
    <property type="entry name" value="Ig_V-set"/>
</dbReference>
<evidence type="ECO:0000313" key="12">
    <source>
        <dbReference type="Proteomes" id="UP000261660"/>
    </source>
</evidence>
<evidence type="ECO:0000256" key="4">
    <source>
        <dbReference type="ARBA" id="ARBA00022989"/>
    </source>
</evidence>
<dbReference type="PANTHER" id="PTHR21462">
    <property type="entry name" value="CELL SURFACE GLYCOPROTEIN OX2 RECEPTOR PRECURSOR"/>
    <property type="match status" value="1"/>
</dbReference>
<evidence type="ECO:0000313" key="11">
    <source>
        <dbReference type="Ensembl" id="ENSLBEP00000003301.1"/>
    </source>
</evidence>
<comment type="similarity">
    <text evidence="2">Belongs to the CD200R family.</text>
</comment>
<feature type="domain" description="Ig-like" evidence="10">
    <location>
        <begin position="38"/>
        <end position="141"/>
    </location>
</feature>
<evidence type="ECO:0000256" key="2">
    <source>
        <dbReference type="ARBA" id="ARBA00008215"/>
    </source>
</evidence>
<dbReference type="GO" id="GO:0150077">
    <property type="term" value="P:regulation of neuroinflammatory response"/>
    <property type="evidence" value="ECO:0007669"/>
    <property type="project" value="InterPro"/>
</dbReference>
<keyword evidence="7" id="KW-0325">Glycoprotein</keyword>
<keyword evidence="12" id="KW-1185">Reference proteome</keyword>
<dbReference type="Ensembl" id="ENSLBET00000003473.1">
    <property type="protein sequence ID" value="ENSLBEP00000003301.1"/>
    <property type="gene ID" value="ENSLBEG00000002566.1"/>
</dbReference>
<keyword evidence="3 8" id="KW-0812">Transmembrane</keyword>
<feature type="domain" description="Ig-like" evidence="10">
    <location>
        <begin position="146"/>
        <end position="227"/>
    </location>
</feature>
<dbReference type="OrthoDB" id="8915654at2759"/>
<dbReference type="GO" id="GO:0009986">
    <property type="term" value="C:cell surface"/>
    <property type="evidence" value="ECO:0007669"/>
    <property type="project" value="UniProtKB-ARBA"/>
</dbReference>
<dbReference type="AlphaFoldDB" id="A0A3Q3EB58"/>
<keyword evidence="9" id="KW-0732">Signal</keyword>
<dbReference type="InterPro" id="IPR040012">
    <property type="entry name" value="CD200R"/>
</dbReference>
<organism evidence="11 12">
    <name type="scientific">Labrus bergylta</name>
    <name type="common">ballan wrasse</name>
    <dbReference type="NCBI Taxonomy" id="56723"/>
    <lineage>
        <taxon>Eukaryota</taxon>
        <taxon>Metazoa</taxon>
        <taxon>Chordata</taxon>
        <taxon>Craniata</taxon>
        <taxon>Vertebrata</taxon>
        <taxon>Euteleostomi</taxon>
        <taxon>Actinopterygii</taxon>
        <taxon>Neopterygii</taxon>
        <taxon>Teleostei</taxon>
        <taxon>Neoteleostei</taxon>
        <taxon>Acanthomorphata</taxon>
        <taxon>Eupercaria</taxon>
        <taxon>Labriformes</taxon>
        <taxon>Labridae</taxon>
        <taxon>Labrus</taxon>
    </lineage>
</organism>
<comment type="subcellular location">
    <subcellularLocation>
        <location evidence="1">Membrane</location>
        <topology evidence="1">Single-pass membrane protein</topology>
    </subcellularLocation>
</comment>
<feature type="chain" id="PRO_5018535514" evidence="9">
    <location>
        <begin position="21"/>
        <end position="308"/>
    </location>
</feature>
<feature type="signal peptide" evidence="9">
    <location>
        <begin position="1"/>
        <end position="20"/>
    </location>
</feature>
<feature type="transmembrane region" description="Helical" evidence="8">
    <location>
        <begin position="235"/>
        <end position="256"/>
    </location>
</feature>
<dbReference type="SUPFAM" id="SSF48726">
    <property type="entry name" value="Immunoglobulin"/>
    <property type="match status" value="2"/>
</dbReference>
<dbReference type="STRING" id="56723.ENSLBEP00000003301"/>